<dbReference type="EMBL" id="FTNV01000001">
    <property type="protein sequence ID" value="SIR98824.1"/>
    <property type="molecule type" value="Genomic_DNA"/>
</dbReference>
<evidence type="ECO:0000313" key="4">
    <source>
        <dbReference type="Proteomes" id="UP000186019"/>
    </source>
</evidence>
<protein>
    <submittedName>
        <fullName evidence="3">SseB protein N-terminal domain-containing protein</fullName>
    </submittedName>
</protein>
<evidence type="ECO:0000313" key="3">
    <source>
        <dbReference type="EMBL" id="SIR98824.1"/>
    </source>
</evidence>
<dbReference type="InterPro" id="IPR009839">
    <property type="entry name" value="SseB_N"/>
</dbReference>
<sequence>MTETALDRAHADMEAAEDDGGPRLAFYHCLADTSLFVLLTQEADSKGDHVTPRTFDLEGTEYALAFDTEERLAGFAGGAAPYAMLPGRTLAGMLAGAGAGLGLNLDAAPSSILLPPEALGWLAETLGQGGGAEAHARPEAVSAPEGVPQALLSALDAKLARAEGLASHACLAGARYAGGASGHVLMFIGAAPGAEGALTRAVSEALTFSGIEAGALDVGFAEAGGALAQRLEKVGLRFDLPRPSSPLQRAAPGSDPSRPPRLK</sequence>
<proteinExistence type="predicted"/>
<feature type="region of interest" description="Disordered" evidence="1">
    <location>
        <begin position="239"/>
        <end position="263"/>
    </location>
</feature>
<dbReference type="Pfam" id="PF07179">
    <property type="entry name" value="SseB"/>
    <property type="match status" value="1"/>
</dbReference>
<dbReference type="STRING" id="573024.SAMN05216208_1161"/>
<dbReference type="RefSeq" id="WP_076531454.1">
    <property type="nucleotide sequence ID" value="NZ_CANNEL010000001.1"/>
</dbReference>
<name>A0A1N7FEV4_9RHOB</name>
<dbReference type="Proteomes" id="UP000186019">
    <property type="component" value="Unassembled WGS sequence"/>
</dbReference>
<reference evidence="4" key="1">
    <citation type="submission" date="2017-01" db="EMBL/GenBank/DDBJ databases">
        <authorList>
            <person name="Varghese N."/>
            <person name="Submissions S."/>
        </authorList>
    </citation>
    <scope>NUCLEOTIDE SEQUENCE [LARGE SCALE GENOMIC DNA]</scope>
    <source>
        <strain evidence="4">DSM 29590</strain>
    </source>
</reference>
<accession>A0A1N7FEV4</accession>
<feature type="domain" description="SseB protein N-terminal" evidence="2">
    <location>
        <begin position="15"/>
        <end position="120"/>
    </location>
</feature>
<keyword evidence="4" id="KW-1185">Reference proteome</keyword>
<evidence type="ECO:0000256" key="1">
    <source>
        <dbReference type="SAM" id="MobiDB-lite"/>
    </source>
</evidence>
<organism evidence="3 4">
    <name type="scientific">Roseovarius nanhaiticus</name>
    <dbReference type="NCBI Taxonomy" id="573024"/>
    <lineage>
        <taxon>Bacteria</taxon>
        <taxon>Pseudomonadati</taxon>
        <taxon>Pseudomonadota</taxon>
        <taxon>Alphaproteobacteria</taxon>
        <taxon>Rhodobacterales</taxon>
        <taxon>Roseobacteraceae</taxon>
        <taxon>Roseovarius</taxon>
    </lineage>
</organism>
<evidence type="ECO:0000259" key="2">
    <source>
        <dbReference type="Pfam" id="PF07179"/>
    </source>
</evidence>
<dbReference type="AlphaFoldDB" id="A0A1N7FEV4"/>
<dbReference type="OrthoDB" id="7831317at2"/>
<gene>
    <name evidence="3" type="ORF">SAMN05421666_0975</name>
</gene>